<protein>
    <submittedName>
        <fullName evidence="1">Uncharacterized protein</fullName>
    </submittedName>
</protein>
<sequence length="537" mass="63074">MIDLVLYHAVTTYQLLNCIVHRFIFHKNENAILVIPDFASFGQDEKSLDLLAKKGVFKEIFKFPYKSLSHNSMNLVEDVEKLYEETINYSLNELGNIYVGGVHYYFSIYLIHNNRKFYAFEEANGAYSRPEILRDALDNAVPLHRENAEKFKLVDYSNHLIEKVICDARTQVDGFYSEKLLDFNVVESMKALSSEELESLFDCFSVNREVSIKPNAFLLLTQHFMNLKILSFEEHAEIYQTFVDFFINNRNLYIKPHPEDVMYYDRILPRSTVLNGKFPTEFLPFIFDQKIESAATIYSTSINTISDCFKQVIVLSPEFRTSYKQAAKYYVALKLIKNLNIKDLDTVYTVGVDNDHLFTMAKYSDLAIENISVKSLSVIETIKNKIIIVDDISKSESFNQQLVIDLIESTDQNNILIFLNSHEDYCFYDYYHKNIMEKMHPLVYYRKPFADEMFVKPEEQSIYFYSKNEEYMTMATELQFEKKLENLQVNLTIEKMSPEQVKIKVLEGILKATEQRLLYYIEKERNDKQELVNNELD</sequence>
<dbReference type="Pfam" id="PF07388">
    <property type="entry name" value="A-2_8-polyST"/>
    <property type="match status" value="1"/>
</dbReference>
<dbReference type="EMBL" id="BOSL01000025">
    <property type="protein sequence ID" value="GIP55876.1"/>
    <property type="molecule type" value="Genomic_DNA"/>
</dbReference>
<comment type="caution">
    <text evidence="1">The sequence shown here is derived from an EMBL/GenBank/DDBJ whole genome shotgun (WGS) entry which is preliminary data.</text>
</comment>
<organism evidence="1 2">
    <name type="scientific">Paenibacillus vini</name>
    <dbReference type="NCBI Taxonomy" id="1476024"/>
    <lineage>
        <taxon>Bacteria</taxon>
        <taxon>Bacillati</taxon>
        <taxon>Bacillota</taxon>
        <taxon>Bacilli</taxon>
        <taxon>Bacillales</taxon>
        <taxon>Paenibacillaceae</taxon>
        <taxon>Paenibacillus</taxon>
    </lineage>
</organism>
<dbReference type="RefSeq" id="WP_213656633.1">
    <property type="nucleotide sequence ID" value="NZ_BOSL01000025.1"/>
</dbReference>
<evidence type="ECO:0000313" key="2">
    <source>
        <dbReference type="Proteomes" id="UP000679992"/>
    </source>
</evidence>
<keyword evidence="2" id="KW-1185">Reference proteome</keyword>
<accession>A0ABQ4MIS5</accession>
<evidence type="ECO:0000313" key="1">
    <source>
        <dbReference type="EMBL" id="GIP55876.1"/>
    </source>
</evidence>
<reference evidence="1 2" key="1">
    <citation type="submission" date="2021-03" db="EMBL/GenBank/DDBJ databases">
        <title>Antimicrobial resistance genes in bacteria isolated from Japanese honey, and their potential for conferring macrolide and lincosamide resistance in the American foulbrood pathogen Paenibacillus larvae.</title>
        <authorList>
            <person name="Okamoto M."/>
            <person name="Kumagai M."/>
            <person name="Kanamori H."/>
            <person name="Takamatsu D."/>
        </authorList>
    </citation>
    <scope>NUCLEOTIDE SEQUENCE [LARGE SCALE GENOMIC DNA]</scope>
    <source>
        <strain evidence="1 2">J42TS3</strain>
    </source>
</reference>
<dbReference type="Proteomes" id="UP000679992">
    <property type="component" value="Unassembled WGS sequence"/>
</dbReference>
<dbReference type="InterPro" id="IPR010866">
    <property type="entry name" value="A-2_8-polyST"/>
</dbReference>
<proteinExistence type="predicted"/>
<name>A0ABQ4MIS5_9BACL</name>
<gene>
    <name evidence="1" type="ORF">J42TS3_49110</name>
</gene>